<evidence type="ECO:0000256" key="1">
    <source>
        <dbReference type="SAM" id="MobiDB-lite"/>
    </source>
</evidence>
<dbReference type="Pfam" id="PF15983">
    <property type="entry name" value="DUF4767"/>
    <property type="match status" value="1"/>
</dbReference>
<proteinExistence type="predicted"/>
<dbReference type="Proteomes" id="UP001147148">
    <property type="component" value="Unassembled WGS sequence"/>
</dbReference>
<evidence type="ECO:0000313" key="3">
    <source>
        <dbReference type="EMBL" id="MDF0479165.1"/>
    </source>
</evidence>
<reference evidence="3" key="1">
    <citation type="submission" date="2022-10" db="EMBL/GenBank/DDBJ databases">
        <title>Vagococcus sp. isolated from poultry meat.</title>
        <authorList>
            <person name="Johansson P."/>
            <person name="Bjorkroth J."/>
        </authorList>
    </citation>
    <scope>NUCLEOTIDE SEQUENCE</scope>
    <source>
        <strain evidence="3">PNs007</strain>
    </source>
</reference>
<dbReference type="PROSITE" id="PS51257">
    <property type="entry name" value="PROKAR_LIPOPROTEIN"/>
    <property type="match status" value="1"/>
</dbReference>
<dbReference type="RefSeq" id="WP_275470803.1">
    <property type="nucleotide sequence ID" value="NZ_JAPDSH010000001.1"/>
</dbReference>
<gene>
    <name evidence="3" type="ORF">OL233_02595</name>
</gene>
<feature type="compositionally biased region" description="Basic and acidic residues" evidence="1">
    <location>
        <begin position="47"/>
        <end position="79"/>
    </location>
</feature>
<comment type="caution">
    <text evidence="3">The sequence shown here is derived from an EMBL/GenBank/DDBJ whole genome shotgun (WGS) entry which is preliminary data.</text>
</comment>
<sequence length="415" mass="45121">MKKLLGTLLLATVLLTGCGSNDTQDPAKVKEQLANEKLKLEVEKAKAETKKAKAEADKAVKEAKKATKDGNSNDKETKKKINSASTWTKEKSRELADLMAKFGTVMGQDYDEAYPSGREINYYGYHYPNDVSKNNFGVNGSAVNMVIGDQTTDKNAYQIVGIYSDIDHIGFGGAHLYFFTLKDNQPHVLVTSQNQGNAENLLYFKESENKDLVTNFESIATGNGHNFSGPAKSKKSSHKFSNDTKIAITNEFYVWATNQAKKGDMAITTLYFNHGAAGRGDWYAETPDGKMLVQDNKQNLPGSDAFPIDIIGGMLFFYALDGTVGHDDKINSGATADGYTLNLDESLPASKYILGDNGVVYEFKKAAGDGLSTGSGFAECNDDGSFNTNYPPTPLIVSEDAAAQAKLQELIAKYS</sequence>
<feature type="region of interest" description="Disordered" evidence="1">
    <location>
        <begin position="47"/>
        <end position="86"/>
    </location>
</feature>
<evidence type="ECO:0000313" key="4">
    <source>
        <dbReference type="Proteomes" id="UP001147148"/>
    </source>
</evidence>
<dbReference type="EMBL" id="JAPDSH010000001">
    <property type="protein sequence ID" value="MDF0479165.1"/>
    <property type="molecule type" value="Genomic_DNA"/>
</dbReference>
<feature type="domain" description="DUF4767" evidence="2">
    <location>
        <begin position="85"/>
        <end position="220"/>
    </location>
</feature>
<protein>
    <submittedName>
        <fullName evidence="3">DUF4767 domain-containing protein</fullName>
    </submittedName>
</protein>
<keyword evidence="4" id="KW-1185">Reference proteome</keyword>
<dbReference type="InterPro" id="IPR031927">
    <property type="entry name" value="DUF4767"/>
</dbReference>
<organism evidence="3 4">
    <name type="scientific">Vagococcus proximus</name>
    <dbReference type="NCBI Taxonomy" id="2991417"/>
    <lineage>
        <taxon>Bacteria</taxon>
        <taxon>Bacillati</taxon>
        <taxon>Bacillota</taxon>
        <taxon>Bacilli</taxon>
        <taxon>Lactobacillales</taxon>
        <taxon>Enterococcaceae</taxon>
        <taxon>Vagococcus</taxon>
    </lineage>
</organism>
<accession>A0ABT5WZI1</accession>
<evidence type="ECO:0000259" key="2">
    <source>
        <dbReference type="Pfam" id="PF15983"/>
    </source>
</evidence>
<name>A0ABT5WZI1_9ENTE</name>